<dbReference type="InterPro" id="IPR011604">
    <property type="entry name" value="PDDEXK-like_dom_sf"/>
</dbReference>
<organism evidence="2 3">
    <name type="scientific">Sporosarcina psychrophila</name>
    <name type="common">Bacillus psychrophilus</name>
    <dbReference type="NCBI Taxonomy" id="1476"/>
    <lineage>
        <taxon>Bacteria</taxon>
        <taxon>Bacillati</taxon>
        <taxon>Bacillota</taxon>
        <taxon>Bacilli</taxon>
        <taxon>Bacillales</taxon>
        <taxon>Caryophanaceae</taxon>
        <taxon>Sporosarcina</taxon>
    </lineage>
</organism>
<sequence>MLQLTNDNYFSLEADREYFSVSQFKGFMECQAKAVAKLKGEYEQTYGNALLVGSYTHAAFENEEAFQTIAEENADVIFKKRGGGKYADYETADAMIETIKNDKLAMFALEGEKEIILTAELFRVPWKAKIDSINHARKTFTDLKTTRSLSQRYWSDKYQKYVSFIEAWDYVLQMAVYREIIQKNTGDYFTPYVVAVTKEDPPDKAVLHFEESRFQFEIDFVEHMIEQFIALKSGAAEPTRCEKCAYCRQTKQLKDTMEIGELLT</sequence>
<evidence type="ECO:0000313" key="3">
    <source>
        <dbReference type="Proteomes" id="UP001549104"/>
    </source>
</evidence>
<reference evidence="2 3" key="1">
    <citation type="submission" date="2024-06" db="EMBL/GenBank/DDBJ databases">
        <title>Sorghum-associated microbial communities from plants grown in Nebraska, USA.</title>
        <authorList>
            <person name="Schachtman D."/>
        </authorList>
    </citation>
    <scope>NUCLEOTIDE SEQUENCE [LARGE SCALE GENOMIC DNA]</scope>
    <source>
        <strain evidence="2 3">1288</strain>
    </source>
</reference>
<accession>A0ABV2K9X3</accession>
<keyword evidence="3" id="KW-1185">Reference proteome</keyword>
<dbReference type="EMBL" id="JBEPME010000004">
    <property type="protein sequence ID" value="MET3657879.1"/>
    <property type="molecule type" value="Genomic_DNA"/>
</dbReference>
<protein>
    <recommendedName>
        <fullName evidence="1">Putative exodeoxyribonuclease 8 PDDEXK-like domain-containing protein</fullName>
    </recommendedName>
</protein>
<evidence type="ECO:0000259" key="1">
    <source>
        <dbReference type="Pfam" id="PF12684"/>
    </source>
</evidence>
<name>A0ABV2K9X3_SPOPS</name>
<gene>
    <name evidence="2" type="ORF">ABIC55_002976</name>
</gene>
<comment type="caution">
    <text evidence="2">The sequence shown here is derived from an EMBL/GenBank/DDBJ whole genome shotgun (WGS) entry which is preliminary data.</text>
</comment>
<evidence type="ECO:0000313" key="2">
    <source>
        <dbReference type="EMBL" id="MET3657879.1"/>
    </source>
</evidence>
<dbReference type="Proteomes" id="UP001549104">
    <property type="component" value="Unassembled WGS sequence"/>
</dbReference>
<proteinExistence type="predicted"/>
<dbReference type="Gene3D" id="3.90.320.10">
    <property type="match status" value="1"/>
</dbReference>
<dbReference type="InterPro" id="IPR024432">
    <property type="entry name" value="Put_RecE_PDDEXK-like_dom"/>
</dbReference>
<feature type="domain" description="Putative exodeoxyribonuclease 8 PDDEXK-like" evidence="1">
    <location>
        <begin position="20"/>
        <end position="250"/>
    </location>
</feature>
<dbReference type="Pfam" id="PF12684">
    <property type="entry name" value="DUF3799"/>
    <property type="match status" value="1"/>
</dbReference>